<dbReference type="Gene3D" id="2.60.40.420">
    <property type="entry name" value="Cupredoxins - blue copper proteins"/>
    <property type="match status" value="1"/>
</dbReference>
<evidence type="ECO:0000256" key="4">
    <source>
        <dbReference type="ARBA" id="ARBA00022729"/>
    </source>
</evidence>
<reference evidence="13" key="1">
    <citation type="submission" date="2025-08" db="UniProtKB">
        <authorList>
            <consortium name="RefSeq"/>
        </authorList>
    </citation>
    <scope>IDENTIFICATION</scope>
    <source>
        <tissue evidence="13">Young leaves</tissue>
    </source>
</reference>
<proteinExistence type="inferred from homology"/>
<evidence type="ECO:0000256" key="2">
    <source>
        <dbReference type="ARBA" id="ARBA00022475"/>
    </source>
</evidence>
<keyword evidence="8" id="KW-0449">Lipoprotein</keyword>
<evidence type="ECO:0000256" key="3">
    <source>
        <dbReference type="ARBA" id="ARBA00022622"/>
    </source>
</evidence>
<dbReference type="PROSITE" id="PS51485">
    <property type="entry name" value="PHYTOCYANIN"/>
    <property type="match status" value="1"/>
</dbReference>
<evidence type="ECO:0000256" key="5">
    <source>
        <dbReference type="ARBA" id="ARBA00023136"/>
    </source>
</evidence>
<dbReference type="InterPro" id="IPR039391">
    <property type="entry name" value="Phytocyanin-like"/>
</dbReference>
<keyword evidence="6" id="KW-1015">Disulfide bond</keyword>
<evidence type="ECO:0000313" key="12">
    <source>
        <dbReference type="Proteomes" id="UP000504609"/>
    </source>
</evidence>
<dbReference type="GO" id="GO:0005886">
    <property type="term" value="C:plasma membrane"/>
    <property type="evidence" value="ECO:0007669"/>
    <property type="project" value="UniProtKB-SubCell"/>
</dbReference>
<keyword evidence="4 10" id="KW-0732">Signal</keyword>
<dbReference type="FunFam" id="2.60.40.420:FF:000010">
    <property type="entry name" value="Early nodulin-like protein 1"/>
    <property type="match status" value="1"/>
</dbReference>
<feature type="signal peptide" evidence="10">
    <location>
        <begin position="1"/>
        <end position="21"/>
    </location>
</feature>
<sequence length="176" mass="18917">MAGSSRALFLLTFLLFSFSEATEILVGGKPNAWKLPSSQSQSLNQWAETSRFRVGDTLAWSYEEGKDSVLKVGKEDYEACNTQNPEQRFEDGNTKVELHKPGPFYFISGAKGHCEQGQKLVVVVVTPRRRFVSFSPAPSPTEIEGPAVAPSSGAASFNVGFLAAAVGILGLGVGFL</sequence>
<name>A0A6J1HCD3_CUCMO</name>
<evidence type="ECO:0000259" key="11">
    <source>
        <dbReference type="PROSITE" id="PS51485"/>
    </source>
</evidence>
<dbReference type="SUPFAM" id="SSF49503">
    <property type="entry name" value="Cupredoxins"/>
    <property type="match status" value="1"/>
</dbReference>
<feature type="domain" description="Phytocyanin" evidence="11">
    <location>
        <begin position="22"/>
        <end position="126"/>
    </location>
</feature>
<dbReference type="CDD" id="cd11019">
    <property type="entry name" value="OsENODL1_like"/>
    <property type="match status" value="1"/>
</dbReference>
<evidence type="ECO:0000256" key="8">
    <source>
        <dbReference type="ARBA" id="ARBA00023288"/>
    </source>
</evidence>
<dbReference type="AlphaFoldDB" id="A0A6J1HCD3"/>
<keyword evidence="7" id="KW-0325">Glycoprotein</keyword>
<evidence type="ECO:0000313" key="13">
    <source>
        <dbReference type="RefSeq" id="XP_022962176.1"/>
    </source>
</evidence>
<dbReference type="PANTHER" id="PTHR33021:SF197">
    <property type="entry name" value="EARLY NODULIN-LIKE PROTEIN 13"/>
    <property type="match status" value="1"/>
</dbReference>
<evidence type="ECO:0000256" key="1">
    <source>
        <dbReference type="ARBA" id="ARBA00004609"/>
    </source>
</evidence>
<keyword evidence="2" id="KW-1003">Cell membrane</keyword>
<evidence type="ECO:0000256" key="7">
    <source>
        <dbReference type="ARBA" id="ARBA00023180"/>
    </source>
</evidence>
<dbReference type="GO" id="GO:0098552">
    <property type="term" value="C:side of membrane"/>
    <property type="evidence" value="ECO:0007669"/>
    <property type="project" value="UniProtKB-KW"/>
</dbReference>
<gene>
    <name evidence="13" type="primary">LOC111462709</name>
</gene>
<keyword evidence="3" id="KW-0336">GPI-anchor</keyword>
<keyword evidence="12" id="KW-1185">Reference proteome</keyword>
<dbReference type="InterPro" id="IPR003245">
    <property type="entry name" value="Phytocyanin_dom"/>
</dbReference>
<protein>
    <submittedName>
        <fullName evidence="13">Early nodulin-like protein 1</fullName>
    </submittedName>
</protein>
<dbReference type="KEGG" id="cmos:111462709"/>
<evidence type="ECO:0000256" key="6">
    <source>
        <dbReference type="ARBA" id="ARBA00023157"/>
    </source>
</evidence>
<dbReference type="InterPro" id="IPR008972">
    <property type="entry name" value="Cupredoxin"/>
</dbReference>
<organism evidence="12 13">
    <name type="scientific">Cucurbita moschata</name>
    <name type="common">Winter crookneck squash</name>
    <name type="synonym">Cucurbita pepo var. moschata</name>
    <dbReference type="NCBI Taxonomy" id="3662"/>
    <lineage>
        <taxon>Eukaryota</taxon>
        <taxon>Viridiplantae</taxon>
        <taxon>Streptophyta</taxon>
        <taxon>Embryophyta</taxon>
        <taxon>Tracheophyta</taxon>
        <taxon>Spermatophyta</taxon>
        <taxon>Magnoliopsida</taxon>
        <taxon>eudicotyledons</taxon>
        <taxon>Gunneridae</taxon>
        <taxon>Pentapetalae</taxon>
        <taxon>rosids</taxon>
        <taxon>fabids</taxon>
        <taxon>Cucurbitales</taxon>
        <taxon>Cucurbitaceae</taxon>
        <taxon>Cucurbiteae</taxon>
        <taxon>Cucurbita</taxon>
    </lineage>
</organism>
<evidence type="ECO:0000256" key="10">
    <source>
        <dbReference type="SAM" id="SignalP"/>
    </source>
</evidence>
<comment type="subcellular location">
    <subcellularLocation>
        <location evidence="1">Cell membrane</location>
        <topology evidence="1">Lipid-anchor</topology>
        <topology evidence="1">GPI-anchor</topology>
    </subcellularLocation>
</comment>
<feature type="chain" id="PRO_5026764968" evidence="10">
    <location>
        <begin position="22"/>
        <end position="176"/>
    </location>
</feature>
<dbReference type="Pfam" id="PF02298">
    <property type="entry name" value="Cu_bind_like"/>
    <property type="match status" value="1"/>
</dbReference>
<accession>A0A6J1HCD3</accession>
<dbReference type="InterPro" id="IPR041846">
    <property type="entry name" value="ENL_dom"/>
</dbReference>
<dbReference type="GO" id="GO:0009055">
    <property type="term" value="F:electron transfer activity"/>
    <property type="evidence" value="ECO:0007669"/>
    <property type="project" value="InterPro"/>
</dbReference>
<dbReference type="Proteomes" id="UP000504609">
    <property type="component" value="Unplaced"/>
</dbReference>
<dbReference type="PANTHER" id="PTHR33021">
    <property type="entry name" value="BLUE COPPER PROTEIN"/>
    <property type="match status" value="1"/>
</dbReference>
<comment type="similarity">
    <text evidence="9">Belongs to the early nodulin-like (ENODL) family.</text>
</comment>
<dbReference type="GeneID" id="111462709"/>
<keyword evidence="5" id="KW-0472">Membrane</keyword>
<dbReference type="RefSeq" id="XP_022962176.1">
    <property type="nucleotide sequence ID" value="XM_023106408.1"/>
</dbReference>
<evidence type="ECO:0000256" key="9">
    <source>
        <dbReference type="ARBA" id="ARBA00035011"/>
    </source>
</evidence>